<dbReference type="EMBL" id="JWZT01001949">
    <property type="protein sequence ID" value="KII70856.1"/>
    <property type="molecule type" value="Genomic_DNA"/>
</dbReference>
<keyword evidence="1" id="KW-0812">Transmembrane</keyword>
<accession>A0A0C2MU50</accession>
<feature type="transmembrane region" description="Helical" evidence="1">
    <location>
        <begin position="127"/>
        <end position="147"/>
    </location>
</feature>
<evidence type="ECO:0000256" key="1">
    <source>
        <dbReference type="SAM" id="Phobius"/>
    </source>
</evidence>
<gene>
    <name evidence="2" type="ORF">RF11_00756</name>
</gene>
<sequence>MINYGYSLAALFPKLLMASETEIQETLSGISDVDSWLKDTNTRYALKHMGLGAQYSMDIRIAREREEYVLFGRNMLALMRNVNLKLDSVALSRDVAAEYAAIIASMAFSIAKAILDRSNLNASNAVTAINMFTLSYLWLIAPMLQLFPMGTAVMKEKKAATFPILSLLNEGQSTGRLFLPFNLTAVLHQMLKILVALIDSPTDVLINDTVRLMQSFYTTGATITQVAVTNDNPIDQKYKNVVDIPVVFIHIVSTDIVIRNLDPVVSELLRVVGNKKKSIVNISTNIIACYGTGYVQRISPRSTNVQIYPTDHQALQVNEVSRVANEHINSDKTHVIKGVVAHLSMESQSRLHSTLNDRGVRLKEDSRAIKCQARIRIESTPCQLSQPMLNARLKCIVGQPEDAVGHEIEVTSMNIVLRGWSSAQERQRDKPSSRPKGVSQMYYKPKACECMATSMVNHEANVDVALHYAGISCCLHLEYCAMILNLPNAAPIAPIDAAYGLCASHIYKGPTKRSESSEQANRPIDARMSARRCVIPSYHIGDEEGE</sequence>
<dbReference type="AlphaFoldDB" id="A0A0C2MU50"/>
<evidence type="ECO:0000313" key="2">
    <source>
        <dbReference type="EMBL" id="KII70856.1"/>
    </source>
</evidence>
<keyword evidence="1" id="KW-1133">Transmembrane helix</keyword>
<reference evidence="2 3" key="1">
    <citation type="journal article" date="2014" name="Genome Biol. Evol.">
        <title>The genome of the myxosporean Thelohanellus kitauei shows adaptations to nutrient acquisition within its fish host.</title>
        <authorList>
            <person name="Yang Y."/>
            <person name="Xiong J."/>
            <person name="Zhou Z."/>
            <person name="Huo F."/>
            <person name="Miao W."/>
            <person name="Ran C."/>
            <person name="Liu Y."/>
            <person name="Zhang J."/>
            <person name="Feng J."/>
            <person name="Wang M."/>
            <person name="Wang M."/>
            <person name="Wang L."/>
            <person name="Yao B."/>
        </authorList>
    </citation>
    <scope>NUCLEOTIDE SEQUENCE [LARGE SCALE GENOMIC DNA]</scope>
    <source>
        <strain evidence="2">Wuqing</strain>
    </source>
</reference>
<keyword evidence="3" id="KW-1185">Reference proteome</keyword>
<keyword evidence="1" id="KW-0472">Membrane</keyword>
<name>A0A0C2MU50_THEKT</name>
<dbReference type="Proteomes" id="UP000031668">
    <property type="component" value="Unassembled WGS sequence"/>
</dbReference>
<proteinExistence type="predicted"/>
<protein>
    <submittedName>
        <fullName evidence="2">Uncharacterized protein</fullName>
    </submittedName>
</protein>
<organism evidence="2 3">
    <name type="scientific">Thelohanellus kitauei</name>
    <name type="common">Myxosporean</name>
    <dbReference type="NCBI Taxonomy" id="669202"/>
    <lineage>
        <taxon>Eukaryota</taxon>
        <taxon>Metazoa</taxon>
        <taxon>Cnidaria</taxon>
        <taxon>Myxozoa</taxon>
        <taxon>Myxosporea</taxon>
        <taxon>Bivalvulida</taxon>
        <taxon>Platysporina</taxon>
        <taxon>Myxobolidae</taxon>
        <taxon>Thelohanellus</taxon>
    </lineage>
</organism>
<comment type="caution">
    <text evidence="2">The sequence shown here is derived from an EMBL/GenBank/DDBJ whole genome shotgun (WGS) entry which is preliminary data.</text>
</comment>
<evidence type="ECO:0000313" key="3">
    <source>
        <dbReference type="Proteomes" id="UP000031668"/>
    </source>
</evidence>